<dbReference type="Pfam" id="PF21759">
    <property type="entry name" value="AIR2-like_ZnK4"/>
    <property type="match status" value="1"/>
</dbReference>
<keyword evidence="4 7" id="KW-0863">Zinc-finger</keyword>
<feature type="compositionally biased region" description="Acidic residues" evidence="8">
    <location>
        <begin position="51"/>
        <end position="64"/>
    </location>
</feature>
<dbReference type="InterPro" id="IPR049024">
    <property type="entry name" value="AIR2-like_ZnK4"/>
</dbReference>
<dbReference type="Gene3D" id="4.10.60.10">
    <property type="entry name" value="Zinc finger, CCHC-type"/>
    <property type="match status" value="2"/>
</dbReference>
<feature type="domain" description="CCHC-type" evidence="9">
    <location>
        <begin position="164"/>
        <end position="179"/>
    </location>
</feature>
<proteinExistence type="predicted"/>
<dbReference type="InterPro" id="IPR036875">
    <property type="entry name" value="Znf_CCHC_sf"/>
</dbReference>
<evidence type="ECO:0000256" key="1">
    <source>
        <dbReference type="ARBA" id="ARBA00004123"/>
    </source>
</evidence>
<feature type="region of interest" description="Disordered" evidence="8">
    <location>
        <begin position="46"/>
        <end position="85"/>
    </location>
</feature>
<feature type="compositionally biased region" description="Low complexity" evidence="8">
    <location>
        <begin position="310"/>
        <end position="336"/>
    </location>
</feature>
<dbReference type="InterPro" id="IPR051644">
    <property type="entry name" value="TRAMP_AT-DNA-binding"/>
</dbReference>
<dbReference type="InterPro" id="IPR001878">
    <property type="entry name" value="Znf_CCHC"/>
</dbReference>
<keyword evidence="5" id="KW-0862">Zinc</keyword>
<dbReference type="GO" id="GO:0003723">
    <property type="term" value="F:RNA binding"/>
    <property type="evidence" value="ECO:0007669"/>
    <property type="project" value="TreeGrafter"/>
</dbReference>
<evidence type="ECO:0000259" key="9">
    <source>
        <dbReference type="PROSITE" id="PS50158"/>
    </source>
</evidence>
<sequence>MSFRVIEDDGGDTVTNVLSRTLAEEDMIARLEKNIQKEKQITIAGNTNLSDNDDDIDDDIDNESDDKRKAKRQKMAKKKATSEKETDISYAPTIDEVTTNKDHLATLRGEGRYFGVTEPDANEPVCSNCHRRGHRRGQCKVVVCHACGKVDDHYETQCPNSMVCSNCGEKGHFRNTCPSKKHQTYCVECDSRSHVTERCPSIWRSYVLKPRSEKSKMAFPTGAIFCYNCSAKGHYGDDCPKMRISKTPNINGSAFSGENLPKELVGQYKNYQNSNRYDDDSFDPNNRKRTYDTANNTNYNHAPPPYPRFNNYSNGNNNNSYKNNNYRNNNNNNNGYPKGPTKVGYIPARPSSQNQRRNNFSNSSNKNIGSYSRNNNGNYGNNNNNNNNFNNYNSRSSYFNNNNNRNYGRNNNYSRY</sequence>
<gene>
    <name evidence="10" type="ORF">DAPK24_052550</name>
</gene>
<feature type="compositionally biased region" description="Low complexity" evidence="8">
    <location>
        <begin position="351"/>
        <end position="416"/>
    </location>
</feature>
<evidence type="ECO:0000256" key="2">
    <source>
        <dbReference type="ARBA" id="ARBA00022723"/>
    </source>
</evidence>
<evidence type="ECO:0000256" key="6">
    <source>
        <dbReference type="ARBA" id="ARBA00023242"/>
    </source>
</evidence>
<keyword evidence="2" id="KW-0479">Metal-binding</keyword>
<dbReference type="PANTHER" id="PTHR46543">
    <property type="entry name" value="ZINC FINGER CCHC DOMAIN-CONTAINING PROTEIN 7"/>
    <property type="match status" value="1"/>
</dbReference>
<dbReference type="GO" id="GO:0008270">
    <property type="term" value="F:zinc ion binding"/>
    <property type="evidence" value="ECO:0007669"/>
    <property type="project" value="UniProtKB-KW"/>
</dbReference>
<evidence type="ECO:0000313" key="10">
    <source>
        <dbReference type="EMBL" id="GMM48657.1"/>
    </source>
</evidence>
<evidence type="ECO:0000256" key="7">
    <source>
        <dbReference type="PROSITE-ProRule" id="PRU00047"/>
    </source>
</evidence>
<dbReference type="Proteomes" id="UP001378960">
    <property type="component" value="Unassembled WGS sequence"/>
</dbReference>
<dbReference type="PROSITE" id="PS50158">
    <property type="entry name" value="ZF_CCHC"/>
    <property type="match status" value="2"/>
</dbReference>
<dbReference type="GO" id="GO:0071039">
    <property type="term" value="P:nuclear polyadenylation-dependent CUT catabolic process"/>
    <property type="evidence" value="ECO:0007669"/>
    <property type="project" value="TreeGrafter"/>
</dbReference>
<dbReference type="AlphaFoldDB" id="A0AAV5RC37"/>
<reference evidence="10 11" key="1">
    <citation type="journal article" date="2023" name="Elife">
        <title>Identification of key yeast species and microbe-microbe interactions impacting larval growth of Drosophila in the wild.</title>
        <authorList>
            <person name="Mure A."/>
            <person name="Sugiura Y."/>
            <person name="Maeda R."/>
            <person name="Honda K."/>
            <person name="Sakurai N."/>
            <person name="Takahashi Y."/>
            <person name="Watada M."/>
            <person name="Katoh T."/>
            <person name="Gotoh A."/>
            <person name="Gotoh Y."/>
            <person name="Taniguchi I."/>
            <person name="Nakamura K."/>
            <person name="Hayashi T."/>
            <person name="Katayama T."/>
            <person name="Uemura T."/>
            <person name="Hattori Y."/>
        </authorList>
    </citation>
    <scope>NUCLEOTIDE SEQUENCE [LARGE SCALE GENOMIC DNA]</scope>
    <source>
        <strain evidence="10 11">PK-24</strain>
    </source>
</reference>
<dbReference type="GO" id="GO:0071031">
    <property type="term" value="P:nuclear mRNA surveillance of mRNA 3'-end processing"/>
    <property type="evidence" value="ECO:0007669"/>
    <property type="project" value="TreeGrafter"/>
</dbReference>
<comment type="caution">
    <text evidence="10">The sequence shown here is derived from an EMBL/GenBank/DDBJ whole genome shotgun (WGS) entry which is preliminary data.</text>
</comment>
<evidence type="ECO:0000313" key="11">
    <source>
        <dbReference type="Proteomes" id="UP001378960"/>
    </source>
</evidence>
<dbReference type="GO" id="GO:0071036">
    <property type="term" value="P:nuclear polyadenylation-dependent snoRNA catabolic process"/>
    <property type="evidence" value="ECO:0007669"/>
    <property type="project" value="TreeGrafter"/>
</dbReference>
<evidence type="ECO:0000256" key="4">
    <source>
        <dbReference type="ARBA" id="ARBA00022771"/>
    </source>
</evidence>
<name>A0AAV5RC37_PICKL</name>
<keyword evidence="3" id="KW-0677">Repeat</keyword>
<feature type="domain" description="CCHC-type" evidence="9">
    <location>
        <begin position="226"/>
        <end position="241"/>
    </location>
</feature>
<dbReference type="GO" id="GO:0071037">
    <property type="term" value="P:nuclear polyadenylation-dependent snRNA catabolic process"/>
    <property type="evidence" value="ECO:0007669"/>
    <property type="project" value="TreeGrafter"/>
</dbReference>
<comment type="subcellular location">
    <subcellularLocation>
        <location evidence="1">Nucleus</location>
    </subcellularLocation>
</comment>
<dbReference type="EMBL" id="BTGB01000009">
    <property type="protein sequence ID" value="GMM48657.1"/>
    <property type="molecule type" value="Genomic_DNA"/>
</dbReference>
<dbReference type="SUPFAM" id="SSF57756">
    <property type="entry name" value="Retrovirus zinc finger-like domains"/>
    <property type="match status" value="2"/>
</dbReference>
<dbReference type="GO" id="GO:0071038">
    <property type="term" value="P:TRAMP-dependent tRNA surveillance pathway"/>
    <property type="evidence" value="ECO:0007669"/>
    <property type="project" value="TreeGrafter"/>
</dbReference>
<dbReference type="Pfam" id="PF00098">
    <property type="entry name" value="zf-CCHC"/>
    <property type="match status" value="2"/>
</dbReference>
<evidence type="ECO:0000256" key="8">
    <source>
        <dbReference type="SAM" id="MobiDB-lite"/>
    </source>
</evidence>
<dbReference type="SMART" id="SM00343">
    <property type="entry name" value="ZnF_C2HC"/>
    <property type="match status" value="5"/>
</dbReference>
<dbReference type="GO" id="GO:0031499">
    <property type="term" value="C:TRAMP complex"/>
    <property type="evidence" value="ECO:0007669"/>
    <property type="project" value="TreeGrafter"/>
</dbReference>
<protein>
    <submittedName>
        <fullName evidence="10">TRAMP complex RNA-binding subunit</fullName>
    </submittedName>
</protein>
<organism evidence="10 11">
    <name type="scientific">Pichia kluyveri</name>
    <name type="common">Yeast</name>
    <dbReference type="NCBI Taxonomy" id="36015"/>
    <lineage>
        <taxon>Eukaryota</taxon>
        <taxon>Fungi</taxon>
        <taxon>Dikarya</taxon>
        <taxon>Ascomycota</taxon>
        <taxon>Saccharomycotina</taxon>
        <taxon>Pichiomycetes</taxon>
        <taxon>Pichiales</taxon>
        <taxon>Pichiaceae</taxon>
        <taxon>Pichia</taxon>
    </lineage>
</organism>
<evidence type="ECO:0000256" key="3">
    <source>
        <dbReference type="ARBA" id="ARBA00022737"/>
    </source>
</evidence>
<keyword evidence="6" id="KW-0539">Nucleus</keyword>
<accession>A0AAV5RC37</accession>
<dbReference type="PANTHER" id="PTHR46543:SF1">
    <property type="entry name" value="ZINC FINGER CCHC DOMAIN-CONTAINING PROTEIN 7"/>
    <property type="match status" value="1"/>
</dbReference>
<dbReference type="GO" id="GO:0071035">
    <property type="term" value="P:nuclear polyadenylation-dependent rRNA catabolic process"/>
    <property type="evidence" value="ECO:0007669"/>
    <property type="project" value="TreeGrafter"/>
</dbReference>
<feature type="region of interest" description="Disordered" evidence="8">
    <location>
        <begin position="272"/>
        <end position="416"/>
    </location>
</feature>
<feature type="compositionally biased region" description="Basic residues" evidence="8">
    <location>
        <begin position="69"/>
        <end position="79"/>
    </location>
</feature>
<evidence type="ECO:0000256" key="5">
    <source>
        <dbReference type="ARBA" id="ARBA00022833"/>
    </source>
</evidence>
<keyword evidence="11" id="KW-1185">Reference proteome</keyword>